<gene>
    <name evidence="1" type="ORF">SAMN05216578_102234</name>
</gene>
<dbReference type="RefSeq" id="WP_143084147.1">
    <property type="nucleotide sequence ID" value="NZ_FOYD01000002.1"/>
</dbReference>
<evidence type="ECO:0000313" key="1">
    <source>
        <dbReference type="EMBL" id="SFQ69901.1"/>
    </source>
</evidence>
<proteinExistence type="predicted"/>
<dbReference type="Proteomes" id="UP000242815">
    <property type="component" value="Unassembled WGS sequence"/>
</dbReference>
<name>A0A1I6AMH1_9GAMM</name>
<dbReference type="OrthoDB" id="6717839at2"/>
<organism evidence="1 2">
    <name type="scientific">Halopseudomonas formosensis</name>
    <dbReference type="NCBI Taxonomy" id="1002526"/>
    <lineage>
        <taxon>Bacteria</taxon>
        <taxon>Pseudomonadati</taxon>
        <taxon>Pseudomonadota</taxon>
        <taxon>Gammaproteobacteria</taxon>
        <taxon>Pseudomonadales</taxon>
        <taxon>Pseudomonadaceae</taxon>
        <taxon>Halopseudomonas</taxon>
    </lineage>
</organism>
<dbReference type="AlphaFoldDB" id="A0A1I6AMH1"/>
<dbReference type="EMBL" id="FOYD01000002">
    <property type="protein sequence ID" value="SFQ69901.1"/>
    <property type="molecule type" value="Genomic_DNA"/>
</dbReference>
<evidence type="ECO:0000313" key="2">
    <source>
        <dbReference type="Proteomes" id="UP000242815"/>
    </source>
</evidence>
<dbReference type="STRING" id="1002526.SAMN05216578_102234"/>
<accession>A0A1I6AMH1</accession>
<protein>
    <submittedName>
        <fullName evidence="1">Uncharacterized protein</fullName>
    </submittedName>
</protein>
<sequence length="138" mass="15503">MTKSELFKAAHALAKQVIQPGDHYPTTFGAALKSLMAKPVDMEGALTKLGGRLWEKGSMRRIYFNDLERWMGLTISRYNTGNISGARINGERISNSQARRMLNSIDKLWFDLEDGQFHFRATDSALANDVVNAIRAQI</sequence>
<reference evidence="1 2" key="1">
    <citation type="submission" date="2016-10" db="EMBL/GenBank/DDBJ databases">
        <authorList>
            <person name="de Groot N.N."/>
        </authorList>
    </citation>
    <scope>NUCLEOTIDE SEQUENCE [LARGE SCALE GENOMIC DNA]</scope>
    <source>
        <strain evidence="1 2">JCM 18415</strain>
    </source>
</reference>